<name>A0ABY3SV55_9VIRU</name>
<sequence length="374" mass="41064">MTGRVRTESLGGSAGTYRQKFFGTLTETPVTANFRTSVCTDSVGNFPIAGELDIDRIERSSYTPLNGIRAVGVGNYQQYDAVMPVNYRNYTPPLTVDDSDMLGLGSTLLARTNPSRPVVSLPVFIGEIRDAPRLIRLAGDSILRKGASGYLSWEFGWKPLLSDLRRIMDFEGQVNKRVSEIQRISSRGGLRRRVSLGSGSTKDTLTNVTLDGVYVQVTGTRQVENSWKTWGTVRWLPDPNVSLPTSNDKLRALARKAIFGLSADPGAISAVTWNLIPWSWLVDWFTNAGDFLEAHNNTVPAVPYNACIMKHVIAEARFTRTMTSASSWVTGGDASIVHHLKMRRLATATLAANLPFLSGRQLSILGALAITRSR</sequence>
<reference evidence="8" key="1">
    <citation type="submission" date="2021-05" db="EMBL/GenBank/DDBJ databases">
        <authorList>
            <person name="Chen Y.-M."/>
            <person name="Zhang Y.-Z."/>
        </authorList>
    </citation>
    <scope>NUCLEOTIDE SEQUENCE</scope>
    <source>
        <strain evidence="8">161-k141_185530</strain>
    </source>
</reference>
<evidence type="ECO:0000313" key="9">
    <source>
        <dbReference type="Proteomes" id="UP001059690"/>
    </source>
</evidence>
<dbReference type="Pfam" id="PF03863">
    <property type="entry name" value="Phage_mat-A"/>
    <property type="match status" value="1"/>
</dbReference>
<reference evidence="8" key="2">
    <citation type="journal article" date="2022" name="Nat. Microbiol.">
        <title>RNA viromes from terrestrial sites across China expand environmental viral diversity.</title>
        <authorList>
            <person name="Chiapello M."/>
            <person name="Rodriguez-Romero J."/>
            <person name="Ayllon M.A."/>
            <person name="Turina M."/>
        </authorList>
    </citation>
    <scope>NUCLEOTIDE SEQUENCE</scope>
    <source>
        <strain evidence="8">161-k141_185530</strain>
    </source>
</reference>
<dbReference type="Proteomes" id="UP001059690">
    <property type="component" value="Segment"/>
</dbReference>
<evidence type="ECO:0000256" key="2">
    <source>
        <dbReference type="ARBA" id="ARBA00022581"/>
    </source>
</evidence>
<evidence type="ECO:0000256" key="4">
    <source>
        <dbReference type="ARBA" id="ARBA00022844"/>
    </source>
</evidence>
<organism evidence="8 9">
    <name type="scientific">Leviviridae sp</name>
    <dbReference type="NCBI Taxonomy" id="2027243"/>
    <lineage>
        <taxon>Viruses</taxon>
        <taxon>Riboviria</taxon>
        <taxon>Orthornavirae</taxon>
        <taxon>Lenarviricota</taxon>
        <taxon>Leviviricetes</taxon>
        <taxon>Norzivirales</taxon>
        <taxon>Fiersviridae</taxon>
    </lineage>
</organism>
<dbReference type="EMBL" id="MZ679572">
    <property type="protein sequence ID" value="UJQ85164.1"/>
    <property type="molecule type" value="Genomic_RNA"/>
</dbReference>
<keyword evidence="9" id="KW-1185">Reference proteome</keyword>
<keyword evidence="2" id="KW-0945">Host-virus interaction</keyword>
<proteinExistence type="inferred from homology"/>
<keyword evidence="5" id="KW-1175">Viral attachment to host cell pilus</keyword>
<evidence type="ECO:0000256" key="5">
    <source>
        <dbReference type="ARBA" id="ARBA00023104"/>
    </source>
</evidence>
<comment type="subcellular location">
    <subcellularLocation>
        <location evidence="1">Virion</location>
    </subcellularLocation>
</comment>
<keyword evidence="3" id="KW-1161">Viral attachment to host cell</keyword>
<dbReference type="InterPro" id="IPR005563">
    <property type="entry name" value="A_protein"/>
</dbReference>
<protein>
    <submittedName>
        <fullName evidence="8">Maturation protein</fullName>
    </submittedName>
</protein>
<evidence type="ECO:0000313" key="8">
    <source>
        <dbReference type="EMBL" id="UJQ85164.1"/>
    </source>
</evidence>
<keyword evidence="4" id="KW-0946">Virion</keyword>
<comment type="similarity">
    <text evidence="7">Belongs to the Leviviricetes maturation protein family.</text>
</comment>
<accession>A0ABY3SV55</accession>
<evidence type="ECO:0000256" key="6">
    <source>
        <dbReference type="ARBA" id="ARBA00023296"/>
    </source>
</evidence>
<keyword evidence="6" id="KW-1160">Virus entry into host cell</keyword>
<evidence type="ECO:0000256" key="7">
    <source>
        <dbReference type="ARBA" id="ARBA00035110"/>
    </source>
</evidence>
<evidence type="ECO:0000256" key="1">
    <source>
        <dbReference type="ARBA" id="ARBA00004328"/>
    </source>
</evidence>
<evidence type="ECO:0000256" key="3">
    <source>
        <dbReference type="ARBA" id="ARBA00022804"/>
    </source>
</evidence>